<keyword evidence="3" id="KW-0614">Plasmid</keyword>
<feature type="domain" description="Formyl transferase N-terminal" evidence="2">
    <location>
        <begin position="171"/>
        <end position="284"/>
    </location>
</feature>
<feature type="region of interest" description="Disordered" evidence="1">
    <location>
        <begin position="17"/>
        <end position="80"/>
    </location>
</feature>
<dbReference type="PANTHER" id="PTHR11138:SF5">
    <property type="entry name" value="METHIONYL-TRNA FORMYLTRANSFERASE, MITOCHONDRIAL"/>
    <property type="match status" value="1"/>
</dbReference>
<proteinExistence type="predicted"/>
<evidence type="ECO:0000313" key="4">
    <source>
        <dbReference type="Proteomes" id="UP000252004"/>
    </source>
</evidence>
<dbReference type="OrthoDB" id="9802815at2"/>
<dbReference type="GO" id="GO:0005829">
    <property type="term" value="C:cytosol"/>
    <property type="evidence" value="ECO:0007669"/>
    <property type="project" value="TreeGrafter"/>
</dbReference>
<dbReference type="InterPro" id="IPR002376">
    <property type="entry name" value="Formyl_transf_N"/>
</dbReference>
<protein>
    <recommendedName>
        <fullName evidence="2">Formyl transferase N-terminal domain-containing protein</fullName>
    </recommendedName>
</protein>
<dbReference type="Gene3D" id="3.40.50.12230">
    <property type="match status" value="1"/>
</dbReference>
<dbReference type="Pfam" id="PF00551">
    <property type="entry name" value="Formyl_trans_N"/>
    <property type="match status" value="1"/>
</dbReference>
<gene>
    <name evidence="3" type="ORF">C0216_32665</name>
</gene>
<dbReference type="InterPro" id="IPR036477">
    <property type="entry name" value="Formyl_transf_N_sf"/>
</dbReference>
<dbReference type="CDD" id="cd08369">
    <property type="entry name" value="FMT_core"/>
    <property type="match status" value="1"/>
</dbReference>
<organism evidence="3 4">
    <name type="scientific">Streptomyces globosus</name>
    <dbReference type="NCBI Taxonomy" id="68209"/>
    <lineage>
        <taxon>Bacteria</taxon>
        <taxon>Bacillati</taxon>
        <taxon>Actinomycetota</taxon>
        <taxon>Actinomycetes</taxon>
        <taxon>Kitasatosporales</taxon>
        <taxon>Streptomycetaceae</taxon>
        <taxon>Streptomyces</taxon>
    </lineage>
</organism>
<evidence type="ECO:0000256" key="1">
    <source>
        <dbReference type="SAM" id="MobiDB-lite"/>
    </source>
</evidence>
<name>A0A344UBG3_9ACTN</name>
<accession>A0A344UBG3</accession>
<reference evidence="3 4" key="1">
    <citation type="submission" date="2018-01" db="EMBL/GenBank/DDBJ databases">
        <title>Draft genome Sequence of streptomyces globosus LZH-48.</title>
        <authorList>
            <person name="Ran K."/>
            <person name="Li Z."/>
            <person name="Wei S."/>
            <person name="Dong R."/>
        </authorList>
    </citation>
    <scope>NUCLEOTIDE SEQUENCE [LARGE SCALE GENOMIC DNA]</scope>
    <source>
        <strain evidence="3 4">LZH-48</strain>
        <plasmid evidence="3 4">unnamed2</plasmid>
    </source>
</reference>
<dbReference type="PANTHER" id="PTHR11138">
    <property type="entry name" value="METHIONYL-TRNA FORMYLTRANSFERASE"/>
    <property type="match status" value="1"/>
</dbReference>
<feature type="compositionally biased region" description="Basic residues" evidence="1">
    <location>
        <begin position="34"/>
        <end position="44"/>
    </location>
</feature>
<dbReference type="AlphaFoldDB" id="A0A344UBG3"/>
<dbReference type="SUPFAM" id="SSF53328">
    <property type="entry name" value="Formyltransferase"/>
    <property type="match status" value="1"/>
</dbReference>
<dbReference type="EMBL" id="CP030864">
    <property type="protein sequence ID" value="AXE28234.1"/>
    <property type="molecule type" value="Genomic_DNA"/>
</dbReference>
<dbReference type="GO" id="GO:0004479">
    <property type="term" value="F:methionyl-tRNA formyltransferase activity"/>
    <property type="evidence" value="ECO:0007669"/>
    <property type="project" value="TreeGrafter"/>
</dbReference>
<dbReference type="KEGG" id="sgz:C0216_32665"/>
<keyword evidence="4" id="KW-1185">Reference proteome</keyword>
<evidence type="ECO:0000259" key="2">
    <source>
        <dbReference type="Pfam" id="PF00551"/>
    </source>
</evidence>
<evidence type="ECO:0000313" key="3">
    <source>
        <dbReference type="EMBL" id="AXE28234.1"/>
    </source>
</evidence>
<geneLocation type="plasmid" evidence="3 4">
    <name>unnamed2</name>
</geneLocation>
<dbReference type="Proteomes" id="UP000252004">
    <property type="component" value="Plasmid unnamed2"/>
</dbReference>
<sequence>MPSGGALRRRARIRIPHSAFRIPHTRRPHEPLRRPRRHVRRTGQRRGAAQPLARPHHRSGRLAGGAPARRQGHLPGLGRDVLDRPAAAFAAGRRGRCRDRPVNAPDTPVLRVAVVAALPQTAPPLVEALCALGHRVPVVVGHRRPADWPGHVLGEHDLPPGVDLAVPSRTDTIAGLLGAYAVDVAVSYGYPRKLPAAAVAAARLGTVNCHPSDLPSYRGPNPVGWAVRNGERAIGVTWHRMDAELDTGSVLARTTIALDDEAWSFTGVNARVLEAASELLPLVLRRLVRGDEGEPQPAREGSWAGFFAEDYAAVDWSGRASDIHKQVRAWNIAGHHPRVQGPVAVIDGTPWRLRRTTLHQPPPGTGRRIACGDGDLWVLAADPLV</sequence>